<dbReference type="EMBL" id="SLWX01000001">
    <property type="protein sequence ID" value="TCO78616.1"/>
    <property type="molecule type" value="Genomic_DNA"/>
</dbReference>
<proteinExistence type="predicted"/>
<dbReference type="Gene3D" id="1.20.5.2050">
    <property type="match status" value="1"/>
</dbReference>
<evidence type="ECO:0000313" key="2">
    <source>
        <dbReference type="EMBL" id="TCO78616.1"/>
    </source>
</evidence>
<reference evidence="2 3" key="1">
    <citation type="submission" date="2019-03" db="EMBL/GenBank/DDBJ databases">
        <title>Genomic Encyclopedia of Type Strains, Phase IV (KMG-IV): sequencing the most valuable type-strain genomes for metagenomic binning, comparative biology and taxonomic classification.</title>
        <authorList>
            <person name="Goeker M."/>
        </authorList>
    </citation>
    <scope>NUCLEOTIDE SEQUENCE [LARGE SCALE GENOMIC DNA]</scope>
    <source>
        <strain evidence="2 3">DSM 23344</strain>
    </source>
</reference>
<protein>
    <submittedName>
        <fullName evidence="2">AP2 domain-containing protein</fullName>
    </submittedName>
</protein>
<gene>
    <name evidence="2" type="ORF">EV688_101434</name>
</gene>
<feature type="region of interest" description="Disordered" evidence="1">
    <location>
        <begin position="153"/>
        <end position="174"/>
    </location>
</feature>
<name>A0A4R2L461_9GAMM</name>
<comment type="caution">
    <text evidence="2">The sequence shown here is derived from an EMBL/GenBank/DDBJ whole genome shotgun (WGS) entry which is preliminary data.</text>
</comment>
<evidence type="ECO:0000313" key="3">
    <source>
        <dbReference type="Proteomes" id="UP000294980"/>
    </source>
</evidence>
<dbReference type="Proteomes" id="UP000294980">
    <property type="component" value="Unassembled WGS sequence"/>
</dbReference>
<sequence length="174" mass="20250">MYGISRIDDDTHYTHAWRVSLRRRGKALVKNFPDKKYGGKRGALAAARKYRDQLLEQYPPLTRKEFASIRRCNNKTGITGVYRYAKKYRLADGREKEHWYWEAHWPTESGQHESVSYSVNNYGEDLARHLAIRARQRGVSQVQGIFWASERAERRTPSDELISEPFSSDARGVA</sequence>
<accession>A0A4R2L461</accession>
<organism evidence="2 3">
    <name type="scientific">Chromatocurvus halotolerans</name>
    <dbReference type="NCBI Taxonomy" id="1132028"/>
    <lineage>
        <taxon>Bacteria</taxon>
        <taxon>Pseudomonadati</taxon>
        <taxon>Pseudomonadota</taxon>
        <taxon>Gammaproteobacteria</taxon>
        <taxon>Cellvibrionales</taxon>
        <taxon>Halieaceae</taxon>
        <taxon>Chromatocurvus</taxon>
    </lineage>
</organism>
<dbReference type="AlphaFoldDB" id="A0A4R2L461"/>
<keyword evidence="3" id="KW-1185">Reference proteome</keyword>
<evidence type="ECO:0000256" key="1">
    <source>
        <dbReference type="SAM" id="MobiDB-lite"/>
    </source>
</evidence>